<feature type="transmembrane region" description="Helical" evidence="2">
    <location>
        <begin position="55"/>
        <end position="76"/>
    </location>
</feature>
<reference evidence="3" key="1">
    <citation type="submission" date="2022-11" db="EMBL/GenBank/DDBJ databases">
        <authorList>
            <person name="Mo P."/>
        </authorList>
    </citation>
    <scope>NUCLEOTIDE SEQUENCE</scope>
    <source>
        <strain evidence="3">HUAS 11-8</strain>
    </source>
</reference>
<feature type="compositionally biased region" description="Low complexity" evidence="1">
    <location>
        <begin position="91"/>
        <end position="110"/>
    </location>
</feature>
<evidence type="ECO:0000313" key="3">
    <source>
        <dbReference type="EMBL" id="WAL69248.1"/>
    </source>
</evidence>
<proteinExistence type="predicted"/>
<accession>A0ABY7BF42</accession>
<dbReference type="EMBL" id="CP113836">
    <property type="protein sequence ID" value="WAL69248.1"/>
    <property type="molecule type" value="Genomic_DNA"/>
</dbReference>
<gene>
    <name evidence="3" type="ORF">ORV05_16235</name>
</gene>
<feature type="region of interest" description="Disordered" evidence="1">
    <location>
        <begin position="87"/>
        <end position="123"/>
    </location>
</feature>
<keyword evidence="2" id="KW-0472">Membrane</keyword>
<evidence type="ECO:0000256" key="2">
    <source>
        <dbReference type="SAM" id="Phobius"/>
    </source>
</evidence>
<keyword evidence="2" id="KW-0812">Transmembrane</keyword>
<dbReference type="Proteomes" id="UP001163203">
    <property type="component" value="Chromosome"/>
</dbReference>
<organism evidence="3 4">
    <name type="scientific">Amycolatopsis cynarae</name>
    <dbReference type="NCBI Taxonomy" id="2995223"/>
    <lineage>
        <taxon>Bacteria</taxon>
        <taxon>Bacillati</taxon>
        <taxon>Actinomycetota</taxon>
        <taxon>Actinomycetes</taxon>
        <taxon>Pseudonocardiales</taxon>
        <taxon>Pseudonocardiaceae</taxon>
        <taxon>Amycolatopsis</taxon>
    </lineage>
</organism>
<sequence>MTYPPQPGQPGSGPHWGGFPQQPMPPGAPGQGPYYGPQSGPQSGPQPPAGGRKGLWIGLSVALVVVLAALGITGFWQPGFFLGGSSGGGAQAAATSPSPAPSRSSGAPSATRTPSSRSGGAPSKDVVVAEVQAFIDKLDTGDNAGAMAMVCEGGERAQSRAETESYVKTAAVQGTQLTVKTVRAAEGVGSAELDGTVAGKKLKDSAYVFTQPLNGQECVSDFLY</sequence>
<keyword evidence="4" id="KW-1185">Reference proteome</keyword>
<evidence type="ECO:0000256" key="1">
    <source>
        <dbReference type="SAM" id="MobiDB-lite"/>
    </source>
</evidence>
<dbReference type="RefSeq" id="WP_268759335.1">
    <property type="nucleotide sequence ID" value="NZ_CP113836.1"/>
</dbReference>
<feature type="region of interest" description="Disordered" evidence="1">
    <location>
        <begin position="1"/>
        <end position="50"/>
    </location>
</feature>
<feature type="compositionally biased region" description="Low complexity" evidence="1">
    <location>
        <begin position="31"/>
        <end position="43"/>
    </location>
</feature>
<evidence type="ECO:0000313" key="4">
    <source>
        <dbReference type="Proteomes" id="UP001163203"/>
    </source>
</evidence>
<keyword evidence="2" id="KW-1133">Transmembrane helix</keyword>
<protein>
    <submittedName>
        <fullName evidence="3">Uncharacterized protein</fullName>
    </submittedName>
</protein>
<name>A0ABY7BF42_9PSEU</name>